<dbReference type="AlphaFoldDB" id="A0A1Y5I5H9"/>
<feature type="compositionally biased region" description="Low complexity" evidence="2">
    <location>
        <begin position="225"/>
        <end position="236"/>
    </location>
</feature>
<organism evidence="3">
    <name type="scientific">Ostreococcus tauri</name>
    <name type="common">Marine green alga</name>
    <dbReference type="NCBI Taxonomy" id="70448"/>
    <lineage>
        <taxon>Eukaryota</taxon>
        <taxon>Viridiplantae</taxon>
        <taxon>Chlorophyta</taxon>
        <taxon>Mamiellophyceae</taxon>
        <taxon>Mamiellales</taxon>
        <taxon>Bathycoccaceae</taxon>
        <taxon>Ostreococcus</taxon>
    </lineage>
</organism>
<reference evidence="3" key="1">
    <citation type="submission" date="2017-04" db="EMBL/GenBank/DDBJ databases">
        <title>Population genomics of picophytoplankton unveils novel chromosome hypervariability.</title>
        <authorList>
            <consortium name="DOE Joint Genome Institute"/>
            <person name="Blanc-Mathieu R."/>
            <person name="Krasovec M."/>
            <person name="Hebrard M."/>
            <person name="Yau S."/>
            <person name="Desgranges E."/>
            <person name="Martin J."/>
            <person name="Schackwitz W."/>
            <person name="Kuo A."/>
            <person name="Salin G."/>
            <person name="Donnadieu C."/>
            <person name="Desdevises Y."/>
            <person name="Sanchez-Ferandin S."/>
            <person name="Moreau H."/>
            <person name="Rivals E."/>
            <person name="Grigoriev I.V."/>
            <person name="Grimsley N."/>
            <person name="Eyre-Walker A."/>
            <person name="Piganeau G."/>
        </authorList>
    </citation>
    <scope>NUCLEOTIDE SEQUENCE [LARGE SCALE GENOMIC DNA]</scope>
    <source>
        <strain evidence="3">RCC 1115</strain>
    </source>
</reference>
<protein>
    <recommendedName>
        <fullName evidence="4">Armadillo-type fold</fullName>
    </recommendedName>
</protein>
<feature type="region of interest" description="Disordered" evidence="2">
    <location>
        <begin position="857"/>
        <end position="888"/>
    </location>
</feature>
<evidence type="ECO:0000256" key="2">
    <source>
        <dbReference type="SAM" id="MobiDB-lite"/>
    </source>
</evidence>
<gene>
    <name evidence="3" type="ORF">BE221DRAFT_194079</name>
</gene>
<dbReference type="SUPFAM" id="SSF48371">
    <property type="entry name" value="ARM repeat"/>
    <property type="match status" value="1"/>
</dbReference>
<accession>A0A1Y5I5H9</accession>
<feature type="region of interest" description="Disordered" evidence="2">
    <location>
        <begin position="225"/>
        <end position="247"/>
    </location>
</feature>
<evidence type="ECO:0008006" key="4">
    <source>
        <dbReference type="Google" id="ProtNLM"/>
    </source>
</evidence>
<feature type="compositionally biased region" description="Polar residues" evidence="2">
    <location>
        <begin position="861"/>
        <end position="876"/>
    </location>
</feature>
<evidence type="ECO:0000313" key="3">
    <source>
        <dbReference type="EMBL" id="OUS43957.1"/>
    </source>
</evidence>
<name>A0A1Y5I5H9_OSTTA</name>
<dbReference type="InterPro" id="IPR016024">
    <property type="entry name" value="ARM-type_fold"/>
</dbReference>
<proteinExistence type="predicted"/>
<dbReference type="Gene3D" id="1.25.10.10">
    <property type="entry name" value="Leucine-rich Repeat Variant"/>
    <property type="match status" value="2"/>
</dbReference>
<dbReference type="EMBL" id="KZ155826">
    <property type="protein sequence ID" value="OUS43957.1"/>
    <property type="molecule type" value="Genomic_DNA"/>
</dbReference>
<evidence type="ECO:0000256" key="1">
    <source>
        <dbReference type="SAM" id="Coils"/>
    </source>
</evidence>
<dbReference type="Proteomes" id="UP000195557">
    <property type="component" value="Unassembled WGS sequence"/>
</dbReference>
<feature type="coiled-coil region" evidence="1">
    <location>
        <begin position="64"/>
        <end position="120"/>
    </location>
</feature>
<keyword evidence="1" id="KW-0175">Coiled coil</keyword>
<dbReference type="InterPro" id="IPR011989">
    <property type="entry name" value="ARM-like"/>
</dbReference>
<sequence>MASVEDGAAHTLSMDVKVVDGMVPKAEFDRAIEAAQQALRAKTASSQQMLAQASGAMRNALTALSLSEQEVANLKATVKELQERPAEGTNEIIEREREELRMAQQRVADLSSAFRQLQGEVARVRYEQEGFDMPVGMSLPVKIAPELSSRVTVIAQLVMLGYAYEDGEMALDAIRVNDLHLALEWLEGRHATKTQFSINQRRAAMLDDTIRSPALDSPTEARRITTTNERTTTTRAKIQPIRDPKSVEQPKIAPIETERVRVIARTNTTQRLKVERGRLSMYEARKRAVSSMICMAINPPGSMRGLSAGNIRSGFTAEEIAERCIAGLARLAQRSGSFMILSLGGNRCAFDCVKLYGKNPRMVINCFRLMRALASNPITMMHVKKQQRFRLLPTTVSQAVGLHEQNLEVVSEGAHTLWASNTLGGKVSQERCKSSGILRYVKAALVNPQNQSKDPDGAHRKNMIGMLLSMANENKTMQTFFVKEGYRAIIRKVLHDFPAVKFGGEFSSMSDWLTEEYNSPSFAPDDGELNAPAKAERDNKSVSAVKNYQKVAGHQQRAALMRDKAKARGVNPEQMYMAKKRVVTMLCKIALNPPGSVQGVSKAENEEIAYRSLLALARITEKGSGYLVLTSGGPRTAVDCIRYYIHNADIMYACCRILRDLLTNPSTMMHLVKQVRFKILPSAIMDAVARHVNDLEMKSEAAHALWAYTGVGGEPAQQTLMDCGPLVLDFLKDGLAEARADVSSNQYLSTVRKFIGCILSLAKDNKDAQDKLVAVGLRSATRKALSEHQSISFHGEFSALRDWIRGDRGGAKSTSRSAAVSRTERNAAETVLGSGQGEGMNVPVDHIKAQQLFAHEDERQMSGTQSPSLTRAVNQQEQHRHELTDSNTQEVKNALQSVLLKQDNEDGRNFNVTTETMVETTTTTKIEKLQGSNRDSSVAMHDQWNINECISILKAHDNRLHKRASERVAEMFSDEPTTGIAFVLNGGLDALMHALSSGNGTFAAGACALIHMLCSSDLALRRCQSADSVLSGTLFSAIIEAMSTWPKNVPLQQWGPTALWALLKDNPRAKASFLLIKTSHGEAGLRVLKDSLKAGADSEAVVRANVGCLLSLAMNSIPAQKMIGDLALPNVILSSLSRHPTISYRGQFDSLREWLRDSARREEEIARDVSFRQ</sequence>